<evidence type="ECO:0000256" key="2">
    <source>
        <dbReference type="SAM" id="Phobius"/>
    </source>
</evidence>
<reference evidence="5 6" key="1">
    <citation type="submission" date="2008-12" db="EMBL/GenBank/DDBJ databases">
        <authorList>
            <person name="Fulton L."/>
            <person name="Clifton S."/>
            <person name="Fulton B."/>
            <person name="Xu J."/>
            <person name="Minx P."/>
            <person name="Pepin K.H."/>
            <person name="Johnson M."/>
            <person name="Bhonagiri V."/>
            <person name="Nash W.E."/>
            <person name="Mardis E.R."/>
            <person name="Wilson R.K."/>
        </authorList>
    </citation>
    <scope>NUCLEOTIDE SEQUENCE [LARGE SCALE GENOMIC DNA]</scope>
    <source>
        <strain evidence="5 6">DSM 14838</strain>
    </source>
</reference>
<name>E2N8X0_9BACE</name>
<comment type="caution">
    <text evidence="5">The sequence shown here is derived from an EMBL/GenBank/DDBJ whole genome shotgun (WGS) entry which is preliminary data.</text>
</comment>
<protein>
    <recommendedName>
        <fullName evidence="4">DUF6377 domain-containing protein</fullName>
    </recommendedName>
</protein>
<dbReference type="RefSeq" id="WP_007210104.1">
    <property type="nucleotide sequence ID" value="NZ_EQ973489.1"/>
</dbReference>
<feature type="transmembrane region" description="Helical" evidence="2">
    <location>
        <begin position="335"/>
        <end position="356"/>
    </location>
</feature>
<organism evidence="5 6">
    <name type="scientific">Bacteroides cellulosilyticus DSM 14838</name>
    <dbReference type="NCBI Taxonomy" id="537012"/>
    <lineage>
        <taxon>Bacteria</taxon>
        <taxon>Pseudomonadati</taxon>
        <taxon>Bacteroidota</taxon>
        <taxon>Bacteroidia</taxon>
        <taxon>Bacteroidales</taxon>
        <taxon>Bacteroidaceae</taxon>
        <taxon>Bacteroides</taxon>
    </lineage>
</organism>
<dbReference type="InterPro" id="IPR045957">
    <property type="entry name" value="DUF6377"/>
</dbReference>
<gene>
    <name evidence="5" type="ORF">BACCELL_00715</name>
</gene>
<sequence length="571" mass="66709">MKSGLFILIVCLLFPAYVCADTSKHALEENRKLLHSLDSLLEQQDLFVRVKEERIKQLKMQYSRVKDVKELYAMNRMVYLEYRVYDADSALHYINKNIQLAQQTNNRTWEVVSLLEQSFVLTSSGLLTEALKAVSDIQPEELPQNLRSEYFGRLCTLYSRLRDYSSENSQLSEHYNNLQKAFRDSVYLTATPDELRYWNCRAWLYLGTPEIEPVKQAFEENKQTLSNDSRKYSIATYNLSAIYRSENNESKYLENLILSAMADIRSVNGDIGSLQEIAEYLFKHGEIDRAYNYILYCSQKAMLFHNRVRIVKMSHLQNQVYKAYQEQSRTQQKRLQASLIAVSFLFLVLIGAFLFIRKQMRRLKEANLKLDSTNQKLSVNMDALSTAHQRLEEVNMQLKDLNTQLQEVNDQLRESNYVKEEYIGYVFNICSTYISKLEEFRKNINRKLKVGQIEDVKAMTDSSATASNELKEFYQNFDTIFLHLYPDFVGDFNALLLPEERIELKEGELLNTELRIHALIRLGITDSVKIADFLHCSAQTVYNNRLRTRNKSIIPKEDFINAVKKLGKYKA</sequence>
<keyword evidence="1" id="KW-0175">Coiled coil</keyword>
<evidence type="ECO:0000256" key="3">
    <source>
        <dbReference type="SAM" id="SignalP"/>
    </source>
</evidence>
<evidence type="ECO:0000313" key="5">
    <source>
        <dbReference type="EMBL" id="EEF91679.1"/>
    </source>
</evidence>
<reference evidence="5 6" key="2">
    <citation type="submission" date="2009-01" db="EMBL/GenBank/DDBJ databases">
        <title>Draft genome sequence of Bacteroides cellulosilyticus (DSM 14838).</title>
        <authorList>
            <person name="Sudarsanam P."/>
            <person name="Ley R."/>
            <person name="Guruge J."/>
            <person name="Turnbaugh P.J."/>
            <person name="Mahowald M."/>
            <person name="Liep D."/>
            <person name="Gordon J."/>
        </authorList>
    </citation>
    <scope>NUCLEOTIDE SEQUENCE [LARGE SCALE GENOMIC DNA]</scope>
    <source>
        <strain evidence="5 6">DSM 14838</strain>
    </source>
</reference>
<accession>E2N8X0</accession>
<feature type="domain" description="DUF6377" evidence="4">
    <location>
        <begin position="380"/>
        <end position="531"/>
    </location>
</feature>
<feature type="signal peptide" evidence="3">
    <location>
        <begin position="1"/>
        <end position="20"/>
    </location>
</feature>
<keyword evidence="2" id="KW-0472">Membrane</keyword>
<evidence type="ECO:0000256" key="1">
    <source>
        <dbReference type="SAM" id="Coils"/>
    </source>
</evidence>
<feature type="coiled-coil region" evidence="1">
    <location>
        <begin position="356"/>
        <end position="418"/>
    </location>
</feature>
<evidence type="ECO:0000259" key="4">
    <source>
        <dbReference type="Pfam" id="PF19904"/>
    </source>
</evidence>
<dbReference type="EMBL" id="ACCH01000065">
    <property type="protein sequence ID" value="EEF91679.1"/>
    <property type="molecule type" value="Genomic_DNA"/>
</dbReference>
<feature type="chain" id="PRO_5003161373" description="DUF6377 domain-containing protein" evidence="3">
    <location>
        <begin position="21"/>
        <end position="571"/>
    </location>
</feature>
<dbReference type="Proteomes" id="UP000003711">
    <property type="component" value="Unassembled WGS sequence"/>
</dbReference>
<evidence type="ECO:0000313" key="6">
    <source>
        <dbReference type="Proteomes" id="UP000003711"/>
    </source>
</evidence>
<dbReference type="AlphaFoldDB" id="E2N8X0"/>
<feature type="domain" description="DUF6377" evidence="4">
    <location>
        <begin position="263"/>
        <end position="379"/>
    </location>
</feature>
<dbReference type="Pfam" id="PF19904">
    <property type="entry name" value="DUF6377"/>
    <property type="match status" value="2"/>
</dbReference>
<keyword evidence="3" id="KW-0732">Signal</keyword>
<keyword evidence="2" id="KW-1133">Transmembrane helix</keyword>
<keyword evidence="2" id="KW-0812">Transmembrane</keyword>
<proteinExistence type="predicted"/>
<dbReference type="HOGENOM" id="CLU_037195_0_0_10"/>